<feature type="transmembrane region" description="Helical" evidence="7">
    <location>
        <begin position="407"/>
        <end position="427"/>
    </location>
</feature>
<dbReference type="GO" id="GO:0000166">
    <property type="term" value="F:nucleotide binding"/>
    <property type="evidence" value="ECO:0007669"/>
    <property type="project" value="UniProtKB-KW"/>
</dbReference>
<dbReference type="GO" id="GO:0004016">
    <property type="term" value="F:adenylate cyclase activity"/>
    <property type="evidence" value="ECO:0007669"/>
    <property type="project" value="TreeGrafter"/>
</dbReference>
<sequence length="961" mass="107661">MQSFISLLHISICFLVVVGQFNGCSGRIRFVILTITDAPSIGVRSMLPGLNVSIIDMAAKFPTLYSNYSMINISIVLPSPADPCSPSEIGTAVERMSEIFVKAGLSGEEGTPVILTPSCPLPFTTIGDFARELNILTLACGPMRLNAERFPTSLLTFRGQSETVGMGLTALLDKFQWHKLSIMLDMVDVRVRDFLLGIMISLKIRMTSYDVLTTNYNSRRGLEEYPPALVASAQHSRVILIMTLDKFIRKILAAAADLDMTTGYYVYIYPYSTQIPFEPPIIWKYRSENITDTLYTTFESVLVIRFEPVNWDSWSTVSDRISQLRKKLFNGTDLPEEFNFNENVLGCYESVDVLSQNTADFNYTSRTWNDTAIQNLKWKLGQVPLDYHPCGYRNDQCPQSSRRVTTGTVGAVSACTVILILFVIWWIREAERNSHWWLLSGKTLQAIRVLETLSRFMPFHTNMKPCSSFLKVIVSLFLASGQFDSCSGRLRFIILTVSDAPSIGVKSMLPGFRTAISDMALKFPTLYGNHSVVNVNIDRPPPADPCSPMEIGLMIERMSDVFVKPERPGEEGTPVILTPLIGDFARELNILTLACGPTKPNPDRFPSSLFTFVGGSEAVGVGLTGLLDTFSWRKLSVMVDLVDARVRDQIFAIMISVNVRVTHYDVLTTNFNSQQGMEDYPNALRASAQHARVILIMTLDKFIRKILAVAADLDMTTGYYVFIYAYSAQIPFEPPITWKYRRENISEAVTDAFESVLVIRFEPINWDSWSPVSSRISQLRSDLYGTGLSQELNFNENVLGCYESMDILSQLMNESAISNSGSTSWQASEVIRSAVDRTFVLPRGRVQFSSAGQRIPRVVLQQYNKTSRNFETLVNLDYAASAWHDSGMQTLQWKLGQVPLDYHPCGYHNDQCSQSARRTLAAIVGTVTACVAVLVLLVVCRLTEYLATGRPDQRMIACFEK</sequence>
<feature type="chain" id="PRO_5012415871" description="Receptor ligand binding region domain-containing protein" evidence="8">
    <location>
        <begin position="20"/>
        <end position="961"/>
    </location>
</feature>
<comment type="caution">
    <text evidence="10">The sequence shown here is derived from an EMBL/GenBank/DDBJ whole genome shotgun (WGS) entry which is preliminary data.</text>
</comment>
<evidence type="ECO:0000256" key="5">
    <source>
        <dbReference type="ARBA" id="ARBA00023136"/>
    </source>
</evidence>
<evidence type="ECO:0000256" key="1">
    <source>
        <dbReference type="ARBA" id="ARBA00004370"/>
    </source>
</evidence>
<dbReference type="AlphaFoldDB" id="A0A1W0WT91"/>
<evidence type="ECO:0000259" key="9">
    <source>
        <dbReference type="Pfam" id="PF01094"/>
    </source>
</evidence>
<keyword evidence="11" id="KW-1185">Reference proteome</keyword>
<evidence type="ECO:0000256" key="3">
    <source>
        <dbReference type="ARBA" id="ARBA00022741"/>
    </source>
</evidence>
<evidence type="ECO:0000256" key="6">
    <source>
        <dbReference type="ARBA" id="ARBA00023239"/>
    </source>
</evidence>
<protein>
    <recommendedName>
        <fullName evidence="9">Receptor ligand binding region domain-containing protein</fullName>
    </recommendedName>
</protein>
<proteinExistence type="predicted"/>
<dbReference type="Pfam" id="PF01094">
    <property type="entry name" value="ANF_receptor"/>
    <property type="match status" value="2"/>
</dbReference>
<evidence type="ECO:0000256" key="4">
    <source>
        <dbReference type="ARBA" id="ARBA00022989"/>
    </source>
</evidence>
<name>A0A1W0WT91_HYPEX</name>
<dbReference type="GO" id="GO:0001653">
    <property type="term" value="F:peptide receptor activity"/>
    <property type="evidence" value="ECO:0007669"/>
    <property type="project" value="TreeGrafter"/>
</dbReference>
<evidence type="ECO:0000256" key="8">
    <source>
        <dbReference type="SAM" id="SignalP"/>
    </source>
</evidence>
<reference evidence="11" key="1">
    <citation type="submission" date="2017-01" db="EMBL/GenBank/DDBJ databases">
        <title>Comparative genomics of anhydrobiosis in the tardigrade Hypsibius dujardini.</title>
        <authorList>
            <person name="Yoshida Y."/>
            <person name="Koutsovoulos G."/>
            <person name="Laetsch D."/>
            <person name="Stevens L."/>
            <person name="Kumar S."/>
            <person name="Horikawa D."/>
            <person name="Ishino K."/>
            <person name="Komine S."/>
            <person name="Tomita M."/>
            <person name="Blaxter M."/>
            <person name="Arakawa K."/>
        </authorList>
    </citation>
    <scope>NUCLEOTIDE SEQUENCE [LARGE SCALE GENOMIC DNA]</scope>
    <source>
        <strain evidence="11">Z151</strain>
    </source>
</reference>
<dbReference type="EMBL" id="MTYJ01000050">
    <property type="protein sequence ID" value="OQV18412.1"/>
    <property type="molecule type" value="Genomic_DNA"/>
</dbReference>
<evidence type="ECO:0000256" key="7">
    <source>
        <dbReference type="SAM" id="Phobius"/>
    </source>
</evidence>
<comment type="subcellular location">
    <subcellularLocation>
        <location evidence="1">Membrane</location>
    </subcellularLocation>
</comment>
<dbReference type="PANTHER" id="PTHR11920:SF501">
    <property type="entry name" value="GUANYLATE CYCLASE 32E"/>
    <property type="match status" value="1"/>
</dbReference>
<dbReference type="InterPro" id="IPR001828">
    <property type="entry name" value="ANF_lig-bd_rcpt"/>
</dbReference>
<feature type="domain" description="Receptor ligand binding region" evidence="9">
    <location>
        <begin position="111"/>
        <end position="308"/>
    </location>
</feature>
<dbReference type="GO" id="GO:0005886">
    <property type="term" value="C:plasma membrane"/>
    <property type="evidence" value="ECO:0007669"/>
    <property type="project" value="TreeGrafter"/>
</dbReference>
<dbReference type="InterPro" id="IPR050401">
    <property type="entry name" value="Cyclic_nucleotide_synthase"/>
</dbReference>
<evidence type="ECO:0000256" key="2">
    <source>
        <dbReference type="ARBA" id="ARBA00022692"/>
    </source>
</evidence>
<accession>A0A1W0WT91</accession>
<feature type="signal peptide" evidence="8">
    <location>
        <begin position="1"/>
        <end position="19"/>
    </location>
</feature>
<dbReference type="SUPFAM" id="SSF53822">
    <property type="entry name" value="Periplasmic binding protein-like I"/>
    <property type="match status" value="2"/>
</dbReference>
<keyword evidence="2 7" id="KW-0812">Transmembrane</keyword>
<dbReference type="InterPro" id="IPR028082">
    <property type="entry name" value="Peripla_BP_I"/>
</dbReference>
<keyword evidence="6" id="KW-0456">Lyase</keyword>
<organism evidence="10 11">
    <name type="scientific">Hypsibius exemplaris</name>
    <name type="common">Freshwater tardigrade</name>
    <dbReference type="NCBI Taxonomy" id="2072580"/>
    <lineage>
        <taxon>Eukaryota</taxon>
        <taxon>Metazoa</taxon>
        <taxon>Ecdysozoa</taxon>
        <taxon>Tardigrada</taxon>
        <taxon>Eutardigrada</taxon>
        <taxon>Parachela</taxon>
        <taxon>Hypsibioidea</taxon>
        <taxon>Hypsibiidae</taxon>
        <taxon>Hypsibius</taxon>
    </lineage>
</organism>
<evidence type="ECO:0000313" key="11">
    <source>
        <dbReference type="Proteomes" id="UP000192578"/>
    </source>
</evidence>
<keyword evidence="3" id="KW-0547">Nucleotide-binding</keyword>
<dbReference type="GO" id="GO:0004383">
    <property type="term" value="F:guanylate cyclase activity"/>
    <property type="evidence" value="ECO:0007669"/>
    <property type="project" value="TreeGrafter"/>
</dbReference>
<feature type="transmembrane region" description="Helical" evidence="7">
    <location>
        <begin position="920"/>
        <end position="940"/>
    </location>
</feature>
<keyword evidence="5 7" id="KW-0472">Membrane</keyword>
<feature type="domain" description="Receptor ligand binding region" evidence="9">
    <location>
        <begin position="582"/>
        <end position="865"/>
    </location>
</feature>
<dbReference type="GO" id="GO:0007168">
    <property type="term" value="P:receptor guanylyl cyclase signaling pathway"/>
    <property type="evidence" value="ECO:0007669"/>
    <property type="project" value="TreeGrafter"/>
</dbReference>
<evidence type="ECO:0000313" key="10">
    <source>
        <dbReference type="EMBL" id="OQV18412.1"/>
    </source>
</evidence>
<keyword evidence="8" id="KW-0732">Signal</keyword>
<gene>
    <name evidence="10" type="ORF">BV898_07615</name>
</gene>
<dbReference type="PANTHER" id="PTHR11920">
    <property type="entry name" value="GUANYLYL CYCLASE"/>
    <property type="match status" value="1"/>
</dbReference>
<dbReference type="Gene3D" id="3.40.50.2300">
    <property type="match status" value="2"/>
</dbReference>
<dbReference type="Proteomes" id="UP000192578">
    <property type="component" value="Unassembled WGS sequence"/>
</dbReference>
<keyword evidence="4 7" id="KW-1133">Transmembrane helix</keyword>